<reference evidence="2 3" key="1">
    <citation type="journal article" date="2006" name="Science">
        <title>Phytophthora genome sequences uncover evolutionary origins and mechanisms of pathogenesis.</title>
        <authorList>
            <person name="Tyler B.M."/>
            <person name="Tripathy S."/>
            <person name="Zhang X."/>
            <person name="Dehal P."/>
            <person name="Jiang R.H."/>
            <person name="Aerts A."/>
            <person name="Arredondo F.D."/>
            <person name="Baxter L."/>
            <person name="Bensasson D."/>
            <person name="Beynon J.L."/>
            <person name="Chapman J."/>
            <person name="Damasceno C.M."/>
            <person name="Dorrance A.E."/>
            <person name="Dou D."/>
            <person name="Dickerman A.W."/>
            <person name="Dubchak I.L."/>
            <person name="Garbelotto M."/>
            <person name="Gijzen M."/>
            <person name="Gordon S.G."/>
            <person name="Govers F."/>
            <person name="Grunwald N.J."/>
            <person name="Huang W."/>
            <person name="Ivors K.L."/>
            <person name="Jones R.W."/>
            <person name="Kamoun S."/>
            <person name="Krampis K."/>
            <person name="Lamour K.H."/>
            <person name="Lee M.K."/>
            <person name="McDonald W.H."/>
            <person name="Medina M."/>
            <person name="Meijer H.J."/>
            <person name="Nordberg E.K."/>
            <person name="Maclean D.J."/>
            <person name="Ospina-Giraldo M.D."/>
            <person name="Morris P.F."/>
            <person name="Phuntumart V."/>
            <person name="Putnam N.H."/>
            <person name="Rash S."/>
            <person name="Rose J.K."/>
            <person name="Sakihama Y."/>
            <person name="Salamov A.A."/>
            <person name="Savidor A."/>
            <person name="Scheuring C.F."/>
            <person name="Smith B.M."/>
            <person name="Sobral B.W."/>
            <person name="Terry A."/>
            <person name="Torto-Alalibo T.A."/>
            <person name="Win J."/>
            <person name="Xu Z."/>
            <person name="Zhang H."/>
            <person name="Grigoriev I.V."/>
            <person name="Rokhsar D.S."/>
            <person name="Boore J.L."/>
        </authorList>
    </citation>
    <scope>NUCLEOTIDE SEQUENCE [LARGE SCALE GENOMIC DNA]</scope>
    <source>
        <strain evidence="2 3">P6497</strain>
    </source>
</reference>
<accession>G5AAL1</accession>
<dbReference type="KEGG" id="psoj:PHYSODRAFT_340697"/>
<name>G5AAL1_PHYSP</name>
<proteinExistence type="predicted"/>
<dbReference type="GeneID" id="20647955"/>
<dbReference type="AlphaFoldDB" id="G5AAL1"/>
<dbReference type="InParanoid" id="G5AAL1"/>
<dbReference type="EMBL" id="JH159162">
    <property type="protein sequence ID" value="EGZ07640.1"/>
    <property type="molecule type" value="Genomic_DNA"/>
</dbReference>
<gene>
    <name evidence="2" type="ORF">PHYSODRAFT_340697</name>
</gene>
<organism evidence="2 3">
    <name type="scientific">Phytophthora sojae (strain P6497)</name>
    <name type="common">Soybean stem and root rot agent</name>
    <name type="synonym">Phytophthora megasperma f. sp. glycines</name>
    <dbReference type="NCBI Taxonomy" id="1094619"/>
    <lineage>
        <taxon>Eukaryota</taxon>
        <taxon>Sar</taxon>
        <taxon>Stramenopiles</taxon>
        <taxon>Oomycota</taxon>
        <taxon>Peronosporomycetes</taxon>
        <taxon>Peronosporales</taxon>
        <taxon>Peronosporaceae</taxon>
        <taxon>Phytophthora</taxon>
    </lineage>
</organism>
<evidence type="ECO:0000313" key="2">
    <source>
        <dbReference type="EMBL" id="EGZ07640.1"/>
    </source>
</evidence>
<feature type="compositionally biased region" description="Low complexity" evidence="1">
    <location>
        <begin position="39"/>
        <end position="49"/>
    </location>
</feature>
<keyword evidence="3" id="KW-1185">Reference proteome</keyword>
<dbReference type="Proteomes" id="UP000002640">
    <property type="component" value="Unassembled WGS sequence"/>
</dbReference>
<evidence type="ECO:0000256" key="1">
    <source>
        <dbReference type="SAM" id="MobiDB-lite"/>
    </source>
</evidence>
<sequence>MPEQELPALEDGTPAEGDYELLAASPPEQERNQDQNPRSSKLGSSLASSRVGGASAEMSVSCRNCVDFVAEISLSAALLTPSLRTTTVTAMISANRNRPMLLRAGYCAPLGRRK</sequence>
<protein>
    <submittedName>
        <fullName evidence="2">Uncharacterized protein</fullName>
    </submittedName>
</protein>
<evidence type="ECO:0000313" key="3">
    <source>
        <dbReference type="Proteomes" id="UP000002640"/>
    </source>
</evidence>
<dbReference type="RefSeq" id="XP_009537206.1">
    <property type="nucleotide sequence ID" value="XM_009538911.1"/>
</dbReference>
<feature type="region of interest" description="Disordered" evidence="1">
    <location>
        <begin position="1"/>
        <end position="50"/>
    </location>
</feature>